<feature type="transmembrane region" description="Helical" evidence="7">
    <location>
        <begin position="189"/>
        <end position="209"/>
    </location>
</feature>
<feature type="transmembrane region" description="Helical" evidence="7">
    <location>
        <begin position="369"/>
        <end position="387"/>
    </location>
</feature>
<dbReference type="PANTHER" id="PTHR42718">
    <property type="entry name" value="MAJOR FACILITATOR SUPERFAMILY MULTIDRUG TRANSPORTER MFSC"/>
    <property type="match status" value="1"/>
</dbReference>
<dbReference type="CDD" id="cd17476">
    <property type="entry name" value="MFS_Amf1_MDR_like"/>
    <property type="match status" value="1"/>
</dbReference>
<evidence type="ECO:0000313" key="9">
    <source>
        <dbReference type="EMBL" id="KAF2243964.1"/>
    </source>
</evidence>
<dbReference type="AlphaFoldDB" id="A0A6A6I0E3"/>
<reference evidence="9" key="1">
    <citation type="journal article" date="2020" name="Stud. Mycol.">
        <title>101 Dothideomycetes genomes: a test case for predicting lifestyles and emergence of pathogens.</title>
        <authorList>
            <person name="Haridas S."/>
            <person name="Albert R."/>
            <person name="Binder M."/>
            <person name="Bloem J."/>
            <person name="Labutti K."/>
            <person name="Salamov A."/>
            <person name="Andreopoulos B."/>
            <person name="Baker S."/>
            <person name="Barry K."/>
            <person name="Bills G."/>
            <person name="Bluhm B."/>
            <person name="Cannon C."/>
            <person name="Castanera R."/>
            <person name="Culley D."/>
            <person name="Daum C."/>
            <person name="Ezra D."/>
            <person name="Gonzalez J."/>
            <person name="Henrissat B."/>
            <person name="Kuo A."/>
            <person name="Liang C."/>
            <person name="Lipzen A."/>
            <person name="Lutzoni F."/>
            <person name="Magnuson J."/>
            <person name="Mondo S."/>
            <person name="Nolan M."/>
            <person name="Ohm R."/>
            <person name="Pangilinan J."/>
            <person name="Park H.-J."/>
            <person name="Ramirez L."/>
            <person name="Alfaro M."/>
            <person name="Sun H."/>
            <person name="Tritt A."/>
            <person name="Yoshinaga Y."/>
            <person name="Zwiers L.-H."/>
            <person name="Turgeon B."/>
            <person name="Goodwin S."/>
            <person name="Spatafora J."/>
            <person name="Crous P."/>
            <person name="Grigoriev I."/>
        </authorList>
    </citation>
    <scope>NUCLEOTIDE SEQUENCE</scope>
    <source>
        <strain evidence="9">CBS 122368</strain>
    </source>
</reference>
<dbReference type="Pfam" id="PF07690">
    <property type="entry name" value="MFS_1"/>
    <property type="match status" value="1"/>
</dbReference>
<sequence>MTPDSRRDGILEEDKEKDEGNISALEEEAEVVQAQQPLSSKDEEEAARSEGNGSGLPFSKARCIALVLTVTGAAFLNTLGVQSSVIILPTIGRALDIPGSRQQWIVSAYNLTFGCFLLLWGRLADVYGKRLIFIFGSAWVTVMSIIIPFIPNEIGFDVLRGFQGLGAAAMVPTAIGILGVTFPPGKAKNYAFSCYGAGAPLGGIFGNIFGGVLGEYLNWRWVFWIYGILAALCTIAGIFVIPLPPVQREPRMRNTVDWIGGTIITVGLVILLFALSEGNVVGWSTPWVPTLIAVSILLIIAFGFWQQHLETKTEKRPLMKMSIFKNVKFTAANVIMLLFFSSFNNYLIYATYWFQDYQGLSVIQTTIRFIPTGVTGVLVAFVTSQLLSRVRGDFILSFGITSVSLSSLLFAIPIPTHTTYWAYAFPAMVLSVCGADTLFPTLTLFVAKSLPPEDQALGGALINAVGQIGRALGLAIATAVQTAVVAREKGVSVDQIGGEGHGLRPWDEALKVGIRSTAWLNFSLGVAGLGVVLLFFKGAGPVGGKH</sequence>
<dbReference type="InterPro" id="IPR020846">
    <property type="entry name" value="MFS_dom"/>
</dbReference>
<feature type="transmembrane region" description="Helical" evidence="7">
    <location>
        <begin position="131"/>
        <end position="150"/>
    </location>
</feature>
<evidence type="ECO:0000259" key="8">
    <source>
        <dbReference type="PROSITE" id="PS50850"/>
    </source>
</evidence>
<evidence type="ECO:0000256" key="7">
    <source>
        <dbReference type="SAM" id="Phobius"/>
    </source>
</evidence>
<proteinExistence type="predicted"/>
<keyword evidence="5 7" id="KW-0472">Membrane</keyword>
<dbReference type="OrthoDB" id="5086884at2759"/>
<feature type="transmembrane region" description="Helical" evidence="7">
    <location>
        <begin position="287"/>
        <end position="305"/>
    </location>
</feature>
<dbReference type="InterPro" id="IPR011701">
    <property type="entry name" value="MFS"/>
</dbReference>
<dbReference type="PANTHER" id="PTHR42718:SF9">
    <property type="entry name" value="MAJOR FACILITATOR SUPERFAMILY MULTIDRUG TRANSPORTER MFSC"/>
    <property type="match status" value="1"/>
</dbReference>
<evidence type="ECO:0000256" key="2">
    <source>
        <dbReference type="ARBA" id="ARBA00022448"/>
    </source>
</evidence>
<dbReference type="GeneID" id="54585609"/>
<feature type="transmembrane region" description="Helical" evidence="7">
    <location>
        <begin position="394"/>
        <end position="414"/>
    </location>
</feature>
<evidence type="ECO:0000256" key="4">
    <source>
        <dbReference type="ARBA" id="ARBA00022989"/>
    </source>
</evidence>
<name>A0A6A6I0E3_9PLEO</name>
<evidence type="ECO:0000256" key="5">
    <source>
        <dbReference type="ARBA" id="ARBA00023136"/>
    </source>
</evidence>
<accession>A0A6A6I0E3</accession>
<keyword evidence="4 7" id="KW-1133">Transmembrane helix</keyword>
<feature type="transmembrane region" description="Helical" evidence="7">
    <location>
        <begin position="255"/>
        <end position="275"/>
    </location>
</feature>
<evidence type="ECO:0000256" key="3">
    <source>
        <dbReference type="ARBA" id="ARBA00022692"/>
    </source>
</evidence>
<dbReference type="RefSeq" id="XP_033678968.1">
    <property type="nucleotide sequence ID" value="XM_033832279.1"/>
</dbReference>
<dbReference type="Gene3D" id="1.20.1250.20">
    <property type="entry name" value="MFS general substrate transporter like domains"/>
    <property type="match status" value="1"/>
</dbReference>
<feature type="transmembrane region" description="Helical" evidence="7">
    <location>
        <begin position="518"/>
        <end position="536"/>
    </location>
</feature>
<evidence type="ECO:0000256" key="1">
    <source>
        <dbReference type="ARBA" id="ARBA00004141"/>
    </source>
</evidence>
<feature type="compositionally biased region" description="Basic and acidic residues" evidence="6">
    <location>
        <begin position="1"/>
        <end position="20"/>
    </location>
</feature>
<dbReference type="Gene3D" id="1.20.1720.10">
    <property type="entry name" value="Multidrug resistance protein D"/>
    <property type="match status" value="1"/>
</dbReference>
<dbReference type="PROSITE" id="PS50850">
    <property type="entry name" value="MFS"/>
    <property type="match status" value="1"/>
</dbReference>
<gene>
    <name evidence="9" type="ORF">BU26DRAFT_554723</name>
</gene>
<keyword evidence="3 7" id="KW-0812">Transmembrane</keyword>
<feature type="domain" description="Major facilitator superfamily (MFS) profile" evidence="8">
    <location>
        <begin position="66"/>
        <end position="540"/>
    </location>
</feature>
<feature type="transmembrane region" description="Helical" evidence="7">
    <location>
        <begin position="420"/>
        <end position="447"/>
    </location>
</feature>
<comment type="subcellular location">
    <subcellularLocation>
        <location evidence="1">Membrane</location>
        <topology evidence="1">Multi-pass membrane protein</topology>
    </subcellularLocation>
</comment>
<dbReference type="SUPFAM" id="SSF103473">
    <property type="entry name" value="MFS general substrate transporter"/>
    <property type="match status" value="1"/>
</dbReference>
<feature type="region of interest" description="Disordered" evidence="6">
    <location>
        <begin position="1"/>
        <end position="53"/>
    </location>
</feature>
<feature type="transmembrane region" description="Helical" evidence="7">
    <location>
        <begin position="104"/>
        <end position="124"/>
    </location>
</feature>
<protein>
    <submittedName>
        <fullName evidence="9">MFS general substrate transporter</fullName>
    </submittedName>
</protein>
<organism evidence="9 10">
    <name type="scientific">Trematosphaeria pertusa</name>
    <dbReference type="NCBI Taxonomy" id="390896"/>
    <lineage>
        <taxon>Eukaryota</taxon>
        <taxon>Fungi</taxon>
        <taxon>Dikarya</taxon>
        <taxon>Ascomycota</taxon>
        <taxon>Pezizomycotina</taxon>
        <taxon>Dothideomycetes</taxon>
        <taxon>Pleosporomycetidae</taxon>
        <taxon>Pleosporales</taxon>
        <taxon>Massarineae</taxon>
        <taxon>Trematosphaeriaceae</taxon>
        <taxon>Trematosphaeria</taxon>
    </lineage>
</organism>
<dbReference type="GO" id="GO:0022857">
    <property type="term" value="F:transmembrane transporter activity"/>
    <property type="evidence" value="ECO:0007669"/>
    <property type="project" value="InterPro"/>
</dbReference>
<keyword evidence="2" id="KW-0813">Transport</keyword>
<feature type="transmembrane region" description="Helical" evidence="7">
    <location>
        <begin position="326"/>
        <end position="349"/>
    </location>
</feature>
<dbReference type="GO" id="GO:0016020">
    <property type="term" value="C:membrane"/>
    <property type="evidence" value="ECO:0007669"/>
    <property type="project" value="UniProtKB-SubCell"/>
</dbReference>
<feature type="transmembrane region" description="Helical" evidence="7">
    <location>
        <begin position="162"/>
        <end position="182"/>
    </location>
</feature>
<keyword evidence="10" id="KW-1185">Reference proteome</keyword>
<dbReference type="EMBL" id="ML987204">
    <property type="protein sequence ID" value="KAF2243964.1"/>
    <property type="molecule type" value="Genomic_DNA"/>
</dbReference>
<evidence type="ECO:0000313" key="10">
    <source>
        <dbReference type="Proteomes" id="UP000800094"/>
    </source>
</evidence>
<feature type="transmembrane region" description="Helical" evidence="7">
    <location>
        <begin position="221"/>
        <end position="243"/>
    </location>
</feature>
<dbReference type="InterPro" id="IPR036259">
    <property type="entry name" value="MFS_trans_sf"/>
</dbReference>
<evidence type="ECO:0000256" key="6">
    <source>
        <dbReference type="SAM" id="MobiDB-lite"/>
    </source>
</evidence>
<dbReference type="Proteomes" id="UP000800094">
    <property type="component" value="Unassembled WGS sequence"/>
</dbReference>
<feature type="transmembrane region" description="Helical" evidence="7">
    <location>
        <begin position="64"/>
        <end position="92"/>
    </location>
</feature>